<accession>A0A9K3M3J9</accession>
<keyword evidence="2" id="KW-1185">Reference proteome</keyword>
<comment type="caution">
    <text evidence="1">The sequence shown here is derived from an EMBL/GenBank/DDBJ whole genome shotgun (WGS) entry which is preliminary data.</text>
</comment>
<gene>
    <name evidence="1" type="ORF">IV203_034168</name>
</gene>
<dbReference type="AlphaFoldDB" id="A0A9K3M3J9"/>
<name>A0A9K3M3J9_9STRA</name>
<organism evidence="1 2">
    <name type="scientific">Nitzschia inconspicua</name>
    <dbReference type="NCBI Taxonomy" id="303405"/>
    <lineage>
        <taxon>Eukaryota</taxon>
        <taxon>Sar</taxon>
        <taxon>Stramenopiles</taxon>
        <taxon>Ochrophyta</taxon>
        <taxon>Bacillariophyta</taxon>
        <taxon>Bacillariophyceae</taxon>
        <taxon>Bacillariophycidae</taxon>
        <taxon>Bacillariales</taxon>
        <taxon>Bacillariaceae</taxon>
        <taxon>Nitzschia</taxon>
    </lineage>
</organism>
<sequence>MEIEMRNGQRHVLQHPGAVWLSFVSSTIARIGSCQGWSSSVLSLAGFVALEGGCSLSALLSDTEPWFAAFLALVSLIERWVFFWVLGLCSCPCSQPLEGNFQMTGGIWDPFACPLKTFYYDGP</sequence>
<reference evidence="1" key="1">
    <citation type="journal article" date="2021" name="Sci. Rep.">
        <title>Diploid genomic architecture of Nitzschia inconspicua, an elite biomass production diatom.</title>
        <authorList>
            <person name="Oliver A."/>
            <person name="Podell S."/>
            <person name="Pinowska A."/>
            <person name="Traller J.C."/>
            <person name="Smith S.R."/>
            <person name="McClure R."/>
            <person name="Beliaev A."/>
            <person name="Bohutskyi P."/>
            <person name="Hill E.A."/>
            <person name="Rabines A."/>
            <person name="Zheng H."/>
            <person name="Allen L.Z."/>
            <person name="Kuo A."/>
            <person name="Grigoriev I.V."/>
            <person name="Allen A.E."/>
            <person name="Hazlebeck D."/>
            <person name="Allen E.E."/>
        </authorList>
    </citation>
    <scope>NUCLEOTIDE SEQUENCE</scope>
    <source>
        <strain evidence="1">Hildebrandi</strain>
    </source>
</reference>
<reference evidence="1" key="2">
    <citation type="submission" date="2021-04" db="EMBL/GenBank/DDBJ databases">
        <authorList>
            <person name="Podell S."/>
        </authorList>
    </citation>
    <scope>NUCLEOTIDE SEQUENCE</scope>
    <source>
        <strain evidence="1">Hildebrandi</strain>
    </source>
</reference>
<dbReference type="EMBL" id="JAGRRH010000002">
    <property type="protein sequence ID" value="KAG7373444.1"/>
    <property type="molecule type" value="Genomic_DNA"/>
</dbReference>
<evidence type="ECO:0000313" key="1">
    <source>
        <dbReference type="EMBL" id="KAG7373444.1"/>
    </source>
</evidence>
<evidence type="ECO:0000313" key="2">
    <source>
        <dbReference type="Proteomes" id="UP000693970"/>
    </source>
</evidence>
<proteinExistence type="predicted"/>
<dbReference type="Proteomes" id="UP000693970">
    <property type="component" value="Unassembled WGS sequence"/>
</dbReference>
<protein>
    <submittedName>
        <fullName evidence="1">Uncharacterized protein</fullName>
    </submittedName>
</protein>